<dbReference type="Gene3D" id="3.40.640.10">
    <property type="entry name" value="Type I PLP-dependent aspartate aminotransferase-like (Major domain)"/>
    <property type="match status" value="1"/>
</dbReference>
<dbReference type="HOGENOM" id="CLU_033332_6_0_5"/>
<keyword evidence="6" id="KW-0808">Transferase</keyword>
<keyword evidence="6" id="KW-0032">Aminotransferase</keyword>
<keyword evidence="1 4" id="KW-0663">Pyridoxal phosphate</keyword>
<dbReference type="Gene3D" id="3.90.1150.10">
    <property type="entry name" value="Aspartate Aminotransferase, domain 1"/>
    <property type="match status" value="1"/>
</dbReference>
<accession>Q07RG3</accession>
<comment type="similarity">
    <text evidence="2 5">Belongs to the DegT/DnrJ/EryC1 family.</text>
</comment>
<dbReference type="InterPro" id="IPR015421">
    <property type="entry name" value="PyrdxlP-dep_Trfase_major"/>
</dbReference>
<gene>
    <name evidence="6" type="ordered locus">RPE_1521</name>
</gene>
<dbReference type="PIRSF" id="PIRSF000390">
    <property type="entry name" value="PLP_StrS"/>
    <property type="match status" value="1"/>
</dbReference>
<dbReference type="STRING" id="316055.RPE_1521"/>
<dbReference type="GO" id="GO:0030170">
    <property type="term" value="F:pyridoxal phosphate binding"/>
    <property type="evidence" value="ECO:0007669"/>
    <property type="project" value="TreeGrafter"/>
</dbReference>
<dbReference type="AlphaFoldDB" id="Q07RG3"/>
<name>Q07RG3_RHOP5</name>
<dbReference type="PANTHER" id="PTHR30244:SF36">
    <property type="entry name" value="3-OXO-GLUCOSE-6-PHOSPHATE:GLUTAMATE AMINOTRANSFERASE"/>
    <property type="match status" value="1"/>
</dbReference>
<evidence type="ECO:0000313" key="6">
    <source>
        <dbReference type="EMBL" id="ABJ05471.1"/>
    </source>
</evidence>
<dbReference type="KEGG" id="rpe:RPE_1521"/>
<evidence type="ECO:0000256" key="1">
    <source>
        <dbReference type="ARBA" id="ARBA00022898"/>
    </source>
</evidence>
<evidence type="ECO:0000256" key="3">
    <source>
        <dbReference type="PIRSR" id="PIRSR000390-1"/>
    </source>
</evidence>
<dbReference type="InterPro" id="IPR015422">
    <property type="entry name" value="PyrdxlP-dep_Trfase_small"/>
</dbReference>
<feature type="modified residue" description="N6-(pyridoxal phosphate)lysine" evidence="4">
    <location>
        <position position="201"/>
    </location>
</feature>
<dbReference type="InterPro" id="IPR000653">
    <property type="entry name" value="DegT/StrS_aminotransferase"/>
</dbReference>
<sequence length="386" mass="41689">MPAEAAADLLLPTLPNPKVRYRDLSIDDPELRASLLRVVDELLRDGRLLMGPAVERWEELVAGYCGARYCVGVSSGTNALYLALRAFDIGAGDEVIVPAMSWVATANAVALAGATPVFVDIGNDLNIDVAAAEAAITPRTRAILPVHYTGRLCDMAAIGALAKRHGLLVIEDAAQAFGAANEAGRAGGFGDAAAFSLNPMKVFPGFGEVGAVLVDDPQIGERLRALRYLGTVNKEVCVEPSLNHKIDTIQAAMMLVSYDRVEPALVRRIEIAARYGERLKGLVGCPESPRSPADRRSVFFDYTITTPRRTELRRFLEGKGIEVKIRHPLLMSQQPAYRHLDPGPLPNAERLVQQILSLPIHEKLTDDQIDYVVESIAAFGSTAASS</sequence>
<dbReference type="EMBL" id="CP000463">
    <property type="protein sequence ID" value="ABJ05471.1"/>
    <property type="molecule type" value="Genomic_DNA"/>
</dbReference>
<dbReference type="CDD" id="cd00616">
    <property type="entry name" value="AHBA_syn"/>
    <property type="match status" value="1"/>
</dbReference>
<evidence type="ECO:0000256" key="5">
    <source>
        <dbReference type="RuleBase" id="RU004508"/>
    </source>
</evidence>
<dbReference type="SUPFAM" id="SSF53383">
    <property type="entry name" value="PLP-dependent transferases"/>
    <property type="match status" value="1"/>
</dbReference>
<evidence type="ECO:0000256" key="2">
    <source>
        <dbReference type="ARBA" id="ARBA00037999"/>
    </source>
</evidence>
<feature type="active site" description="Proton acceptor" evidence="3">
    <location>
        <position position="201"/>
    </location>
</feature>
<dbReference type="GO" id="GO:0008483">
    <property type="term" value="F:transaminase activity"/>
    <property type="evidence" value="ECO:0007669"/>
    <property type="project" value="UniProtKB-KW"/>
</dbReference>
<dbReference type="Pfam" id="PF01041">
    <property type="entry name" value="DegT_DnrJ_EryC1"/>
    <property type="match status" value="1"/>
</dbReference>
<dbReference type="eggNOG" id="COG0399">
    <property type="taxonomic scope" value="Bacteria"/>
</dbReference>
<organism evidence="6">
    <name type="scientific">Rhodopseudomonas palustris (strain BisA53)</name>
    <dbReference type="NCBI Taxonomy" id="316055"/>
    <lineage>
        <taxon>Bacteria</taxon>
        <taxon>Pseudomonadati</taxon>
        <taxon>Pseudomonadota</taxon>
        <taxon>Alphaproteobacteria</taxon>
        <taxon>Hyphomicrobiales</taxon>
        <taxon>Nitrobacteraceae</taxon>
        <taxon>Rhodopseudomonas</taxon>
    </lineage>
</organism>
<proteinExistence type="inferred from homology"/>
<dbReference type="PANTHER" id="PTHR30244">
    <property type="entry name" value="TRANSAMINASE"/>
    <property type="match status" value="1"/>
</dbReference>
<protein>
    <submittedName>
        <fullName evidence="6">DegT/DnrJ/EryC1/StrS aminotransferase</fullName>
    </submittedName>
</protein>
<evidence type="ECO:0000256" key="4">
    <source>
        <dbReference type="PIRSR" id="PIRSR000390-2"/>
    </source>
</evidence>
<dbReference type="GO" id="GO:0000271">
    <property type="term" value="P:polysaccharide biosynthetic process"/>
    <property type="evidence" value="ECO:0007669"/>
    <property type="project" value="TreeGrafter"/>
</dbReference>
<dbReference type="InterPro" id="IPR015424">
    <property type="entry name" value="PyrdxlP-dep_Trfase"/>
</dbReference>
<reference evidence="6" key="1">
    <citation type="submission" date="2006-09" db="EMBL/GenBank/DDBJ databases">
        <title>Complete sequence of Rhodopseudomonas palustris BisA53.</title>
        <authorList>
            <consortium name="US DOE Joint Genome Institute"/>
            <person name="Copeland A."/>
            <person name="Lucas S."/>
            <person name="Lapidus A."/>
            <person name="Barry K."/>
            <person name="Detter J.C."/>
            <person name="Glavina del Rio T."/>
            <person name="Hammon N."/>
            <person name="Israni S."/>
            <person name="Dalin E."/>
            <person name="Tice H."/>
            <person name="Pitluck S."/>
            <person name="Chain P."/>
            <person name="Malfatti S."/>
            <person name="Shin M."/>
            <person name="Vergez L."/>
            <person name="Schmutz J."/>
            <person name="Larimer F."/>
            <person name="Land M."/>
            <person name="Hauser L."/>
            <person name="Pelletier D.A."/>
            <person name="Kyrpides N."/>
            <person name="Kim E."/>
            <person name="Harwood C.S."/>
            <person name="Oda Y."/>
            <person name="Richardson P."/>
        </authorList>
    </citation>
    <scope>NUCLEOTIDE SEQUENCE [LARGE SCALE GENOMIC DNA]</scope>
    <source>
        <strain evidence="6">BisA53</strain>
    </source>
</reference>